<evidence type="ECO:0000313" key="2">
    <source>
        <dbReference type="Proteomes" id="UP000663823"/>
    </source>
</evidence>
<protein>
    <submittedName>
        <fullName evidence="1">Uncharacterized protein</fullName>
    </submittedName>
</protein>
<dbReference type="EMBL" id="CAJOAX010047026">
    <property type="protein sequence ID" value="CAF4300720.1"/>
    <property type="molecule type" value="Genomic_DNA"/>
</dbReference>
<gene>
    <name evidence="1" type="ORF">OTI717_LOCUS42037</name>
</gene>
<name>A0A820I2P2_9BILA</name>
<organism evidence="1 2">
    <name type="scientific">Rotaria sordida</name>
    <dbReference type="NCBI Taxonomy" id="392033"/>
    <lineage>
        <taxon>Eukaryota</taxon>
        <taxon>Metazoa</taxon>
        <taxon>Spiralia</taxon>
        <taxon>Gnathifera</taxon>
        <taxon>Rotifera</taxon>
        <taxon>Eurotatoria</taxon>
        <taxon>Bdelloidea</taxon>
        <taxon>Philodinida</taxon>
        <taxon>Philodinidae</taxon>
        <taxon>Rotaria</taxon>
    </lineage>
</organism>
<proteinExistence type="predicted"/>
<accession>A0A820I2P2</accession>
<dbReference type="Proteomes" id="UP000663823">
    <property type="component" value="Unassembled WGS sequence"/>
</dbReference>
<dbReference type="AlphaFoldDB" id="A0A820I2P2"/>
<comment type="caution">
    <text evidence="1">The sequence shown here is derived from an EMBL/GenBank/DDBJ whole genome shotgun (WGS) entry which is preliminary data.</text>
</comment>
<evidence type="ECO:0000313" key="1">
    <source>
        <dbReference type="EMBL" id="CAF4300720.1"/>
    </source>
</evidence>
<sequence length="165" mass="19602">NDPKTASRRRTTELATLKRKIEVRFFEKKVSPGRPVEQFIAELDVLLQKLHDTPGNPRKLKSSQSQDINSRMTIKKKKNYGRLIKRLKYKLHLKNIVLQKSDKNKVFHLGKLDDYHKKSEEYMDKTKAYKCLSTEDPLPDLIRRTNKYLLDLRLVKWNTLFLSDF</sequence>
<reference evidence="1" key="1">
    <citation type="submission" date="2021-02" db="EMBL/GenBank/DDBJ databases">
        <authorList>
            <person name="Nowell W R."/>
        </authorList>
    </citation>
    <scope>NUCLEOTIDE SEQUENCE</scope>
</reference>
<feature type="non-terminal residue" evidence="1">
    <location>
        <position position="1"/>
    </location>
</feature>